<proteinExistence type="predicted"/>
<dbReference type="EMBL" id="GBRH01261950">
    <property type="protein sequence ID" value="JAD35945.1"/>
    <property type="molecule type" value="Transcribed_RNA"/>
</dbReference>
<evidence type="ECO:0000313" key="1">
    <source>
        <dbReference type="EMBL" id="JAD35945.1"/>
    </source>
</evidence>
<protein>
    <submittedName>
        <fullName evidence="1">Uncharacterized protein</fullName>
    </submittedName>
</protein>
<name>A0A0A8ZGS1_ARUDO</name>
<reference evidence="1" key="1">
    <citation type="submission" date="2014-09" db="EMBL/GenBank/DDBJ databases">
        <authorList>
            <person name="Magalhaes I.L.F."/>
            <person name="Oliveira U."/>
            <person name="Santos F.R."/>
            <person name="Vidigal T.H.D.A."/>
            <person name="Brescovit A.D."/>
            <person name="Santos A.J."/>
        </authorList>
    </citation>
    <scope>NUCLEOTIDE SEQUENCE</scope>
    <source>
        <tissue evidence="1">Shoot tissue taken approximately 20 cm above the soil surface</tissue>
    </source>
</reference>
<organism evidence="1">
    <name type="scientific">Arundo donax</name>
    <name type="common">Giant reed</name>
    <name type="synonym">Donax arundinaceus</name>
    <dbReference type="NCBI Taxonomy" id="35708"/>
    <lineage>
        <taxon>Eukaryota</taxon>
        <taxon>Viridiplantae</taxon>
        <taxon>Streptophyta</taxon>
        <taxon>Embryophyta</taxon>
        <taxon>Tracheophyta</taxon>
        <taxon>Spermatophyta</taxon>
        <taxon>Magnoliopsida</taxon>
        <taxon>Liliopsida</taxon>
        <taxon>Poales</taxon>
        <taxon>Poaceae</taxon>
        <taxon>PACMAD clade</taxon>
        <taxon>Arundinoideae</taxon>
        <taxon>Arundineae</taxon>
        <taxon>Arundo</taxon>
    </lineage>
</organism>
<reference evidence="1" key="2">
    <citation type="journal article" date="2015" name="Data Brief">
        <title>Shoot transcriptome of the giant reed, Arundo donax.</title>
        <authorList>
            <person name="Barrero R.A."/>
            <person name="Guerrero F.D."/>
            <person name="Moolhuijzen P."/>
            <person name="Goolsby J.A."/>
            <person name="Tidwell J."/>
            <person name="Bellgard S.E."/>
            <person name="Bellgard M.I."/>
        </authorList>
    </citation>
    <scope>NUCLEOTIDE SEQUENCE</scope>
    <source>
        <tissue evidence="1">Shoot tissue taken approximately 20 cm above the soil surface</tissue>
    </source>
</reference>
<dbReference type="AlphaFoldDB" id="A0A0A8ZGS1"/>
<sequence length="48" mass="5395">MTHIPTINLNQGPKFSTRSLVRVIKYKQTRYGSYSARVLGCTNVPGLK</sequence>
<accession>A0A0A8ZGS1</accession>